<reference evidence="1" key="1">
    <citation type="submission" date="2020-01" db="EMBL/GenBank/DDBJ databases">
        <title>Genome sequence of Kobresia littledalei, the first chromosome-level genome in the family Cyperaceae.</title>
        <authorList>
            <person name="Qu G."/>
        </authorList>
    </citation>
    <scope>NUCLEOTIDE SEQUENCE</scope>
    <source>
        <strain evidence="1">C.B.Clarke</strain>
        <tissue evidence="1">Leaf</tissue>
    </source>
</reference>
<evidence type="ECO:0000313" key="2">
    <source>
        <dbReference type="Proteomes" id="UP000623129"/>
    </source>
</evidence>
<dbReference type="EMBL" id="SWLB01000021">
    <property type="protein sequence ID" value="KAF3324567.1"/>
    <property type="molecule type" value="Genomic_DNA"/>
</dbReference>
<dbReference type="Proteomes" id="UP000623129">
    <property type="component" value="Unassembled WGS sequence"/>
</dbReference>
<gene>
    <name evidence="1" type="ORF">FCM35_KLT10724</name>
</gene>
<accession>A0A833V579</accession>
<dbReference type="OrthoDB" id="681260at2759"/>
<evidence type="ECO:0000313" key="1">
    <source>
        <dbReference type="EMBL" id="KAF3324567.1"/>
    </source>
</evidence>
<protein>
    <submittedName>
        <fullName evidence="1">Uncharacterized protein</fullName>
    </submittedName>
</protein>
<proteinExistence type="predicted"/>
<comment type="caution">
    <text evidence="1">The sequence shown here is derived from an EMBL/GenBank/DDBJ whole genome shotgun (WGS) entry which is preliminary data.</text>
</comment>
<dbReference type="AlphaFoldDB" id="A0A833V579"/>
<sequence>MEDIKGPSVLDRAKDEVVAVTSTVHDALHSVKKETEEKAEKLKGGLRHLLHKGPQLYGKAKEEIKGHLLQKNGEGNGEISSPVEASIPVQVLGTKQEGIGEGNGKTSQPMETSIPVQVLDTKKEGENNFVAFFARIFEKCCEPFNKKKD</sequence>
<keyword evidence="2" id="KW-1185">Reference proteome</keyword>
<organism evidence="1 2">
    <name type="scientific">Carex littledalei</name>
    <dbReference type="NCBI Taxonomy" id="544730"/>
    <lineage>
        <taxon>Eukaryota</taxon>
        <taxon>Viridiplantae</taxon>
        <taxon>Streptophyta</taxon>
        <taxon>Embryophyta</taxon>
        <taxon>Tracheophyta</taxon>
        <taxon>Spermatophyta</taxon>
        <taxon>Magnoliopsida</taxon>
        <taxon>Liliopsida</taxon>
        <taxon>Poales</taxon>
        <taxon>Cyperaceae</taxon>
        <taxon>Cyperoideae</taxon>
        <taxon>Cariceae</taxon>
        <taxon>Carex</taxon>
        <taxon>Carex subgen. Euthyceras</taxon>
    </lineage>
</organism>
<name>A0A833V579_9POAL</name>